<dbReference type="AlphaFoldDB" id="A0A0A5FXT6"/>
<gene>
    <name evidence="1" type="ORF">N783_01875</name>
</gene>
<protein>
    <recommendedName>
        <fullName evidence="3">Sporulation protein Spo0E</fullName>
    </recommendedName>
</protein>
<dbReference type="Gene3D" id="4.10.280.10">
    <property type="entry name" value="Helix-loop-helix DNA-binding domain"/>
    <property type="match status" value="1"/>
</dbReference>
<sequence>MAEDISTQQLIQRIESLRKRMITTATVQGFTSHESLEISQELDRLLNMYENRNNRNVLSCDHKAVKTR</sequence>
<evidence type="ECO:0000313" key="1">
    <source>
        <dbReference type="EMBL" id="KGX83630.1"/>
    </source>
</evidence>
<dbReference type="eggNOG" id="ENOG5030CE5">
    <property type="taxonomic scope" value="Bacteria"/>
</dbReference>
<dbReference type="GO" id="GO:0046983">
    <property type="term" value="F:protein dimerization activity"/>
    <property type="evidence" value="ECO:0007669"/>
    <property type="project" value="InterPro"/>
</dbReference>
<name>A0A0A5FXT6_9BACI</name>
<comment type="caution">
    <text evidence="1">The sequence shown here is derived from an EMBL/GenBank/DDBJ whole genome shotgun (WGS) entry which is preliminary data.</text>
</comment>
<dbReference type="GO" id="GO:0043937">
    <property type="term" value="P:regulation of sporulation"/>
    <property type="evidence" value="ECO:0007669"/>
    <property type="project" value="InterPro"/>
</dbReference>
<dbReference type="Pfam" id="PF09388">
    <property type="entry name" value="SpoOE-like"/>
    <property type="match status" value="1"/>
</dbReference>
<proteinExistence type="predicted"/>
<dbReference type="InterPro" id="IPR036638">
    <property type="entry name" value="HLH_DNA-bd_sf"/>
</dbReference>
<evidence type="ECO:0000313" key="2">
    <source>
        <dbReference type="Proteomes" id="UP000030403"/>
    </source>
</evidence>
<accession>A0A0A5FXT6</accession>
<dbReference type="Proteomes" id="UP000030403">
    <property type="component" value="Unassembled WGS sequence"/>
</dbReference>
<dbReference type="InterPro" id="IPR018540">
    <property type="entry name" value="Spo0E-like"/>
</dbReference>
<keyword evidence="2" id="KW-1185">Reference proteome</keyword>
<dbReference type="RefSeq" id="WP_036843417.1">
    <property type="nucleotide sequence ID" value="NZ_AULJ01000035.1"/>
</dbReference>
<evidence type="ECO:0008006" key="3">
    <source>
        <dbReference type="Google" id="ProtNLM"/>
    </source>
</evidence>
<dbReference type="EMBL" id="AVPF01000092">
    <property type="protein sequence ID" value="KGX83630.1"/>
    <property type="molecule type" value="Genomic_DNA"/>
</dbReference>
<organism evidence="1 2">
    <name type="scientific">Pontibacillus marinus BH030004 = DSM 16465</name>
    <dbReference type="NCBI Taxonomy" id="1385511"/>
    <lineage>
        <taxon>Bacteria</taxon>
        <taxon>Bacillati</taxon>
        <taxon>Bacillota</taxon>
        <taxon>Bacilli</taxon>
        <taxon>Bacillales</taxon>
        <taxon>Bacillaceae</taxon>
        <taxon>Pontibacillus</taxon>
    </lineage>
</organism>
<reference evidence="1 2" key="1">
    <citation type="submission" date="2013-08" db="EMBL/GenBank/DDBJ databases">
        <authorList>
            <person name="Huang J."/>
            <person name="Wang G."/>
        </authorList>
    </citation>
    <scope>NUCLEOTIDE SEQUENCE [LARGE SCALE GENOMIC DNA]</scope>
    <source>
        <strain evidence="1 2">BH030004</strain>
    </source>
</reference>
<dbReference type="InterPro" id="IPR037208">
    <property type="entry name" value="Spo0E-like_sf"/>
</dbReference>
<dbReference type="SUPFAM" id="SSF140500">
    <property type="entry name" value="BAS1536-like"/>
    <property type="match status" value="1"/>
</dbReference>